<name>A0ABD6W8I1_RATRA</name>
<reference evidence="2 3" key="1">
    <citation type="submission" date="2018-02" db="EMBL/GenBank/DDBJ databases">
        <title>Bacteriophage NCPPB3778 and a type I-E CRISPR drive the evolution of the US Biological Select Agent, Rathayibacter toxicus.</title>
        <authorList>
            <person name="Davis E.W.II."/>
            <person name="Tabima J.F."/>
            <person name="Weisberg A.J."/>
            <person name="Lopes L.D."/>
            <person name="Wiseman M.S."/>
            <person name="Wiseman M.S."/>
            <person name="Pupko T."/>
            <person name="Belcher M.S."/>
            <person name="Sechler A.J."/>
            <person name="Tancos M.A."/>
            <person name="Schroeder B.K."/>
            <person name="Murray T.D."/>
            <person name="Luster D.G."/>
            <person name="Schneider W.L."/>
            <person name="Rogers E."/>
            <person name="Andreote F.D."/>
            <person name="Grunwald N.J."/>
            <person name="Putnam M.L."/>
            <person name="Chang J.H."/>
        </authorList>
    </citation>
    <scope>NUCLEOTIDE SEQUENCE [LARGE SCALE GENOMIC DNA]</scope>
    <source>
        <strain evidence="2 3">AY1I9</strain>
    </source>
</reference>
<sequence>MKQTTGLTREESQNLADRVLRHASASGLAPDGPPILGPYGSLVVTLTYLRRNSAQVDRAERYGVSQSTISRAVSSLTA</sequence>
<evidence type="ECO:0000313" key="3">
    <source>
        <dbReference type="Proteomes" id="UP000237881"/>
    </source>
</evidence>
<dbReference type="Proteomes" id="UP000237881">
    <property type="component" value="Unassembled WGS sequence"/>
</dbReference>
<accession>A0ABD6W8I1</accession>
<comment type="caution">
    <text evidence="2">The sequence shown here is derived from an EMBL/GenBank/DDBJ whole genome shotgun (WGS) entry which is preliminary data.</text>
</comment>
<evidence type="ECO:0000313" key="2">
    <source>
        <dbReference type="EMBL" id="PPF14178.1"/>
    </source>
</evidence>
<dbReference type="AlphaFoldDB" id="A0ABD6W8I1"/>
<dbReference type="EMBL" id="PSUL01000014">
    <property type="protein sequence ID" value="PPF14178.1"/>
    <property type="molecule type" value="Genomic_DNA"/>
</dbReference>
<protein>
    <recommendedName>
        <fullName evidence="1">Transposase Helix-turn-helix domain-containing protein</fullName>
    </recommendedName>
</protein>
<dbReference type="Pfam" id="PF13613">
    <property type="entry name" value="HTH_Tnp_4"/>
    <property type="match status" value="1"/>
</dbReference>
<dbReference type="RefSeq" id="WP_104248828.1">
    <property type="nucleotide sequence ID" value="NZ_PSUD01000016.1"/>
</dbReference>
<evidence type="ECO:0000259" key="1">
    <source>
        <dbReference type="Pfam" id="PF13613"/>
    </source>
</evidence>
<proteinExistence type="predicted"/>
<dbReference type="InterPro" id="IPR027805">
    <property type="entry name" value="Transposase_HTH_dom"/>
</dbReference>
<organism evidence="2 3">
    <name type="scientific">Rathayibacter rathayi</name>
    <name type="common">Corynebacterium rathayi</name>
    <dbReference type="NCBI Taxonomy" id="33887"/>
    <lineage>
        <taxon>Bacteria</taxon>
        <taxon>Bacillati</taxon>
        <taxon>Actinomycetota</taxon>
        <taxon>Actinomycetes</taxon>
        <taxon>Micrococcales</taxon>
        <taxon>Microbacteriaceae</taxon>
        <taxon>Rathayibacter</taxon>
    </lineage>
</organism>
<feature type="domain" description="Transposase Helix-turn-helix" evidence="1">
    <location>
        <begin position="42"/>
        <end position="74"/>
    </location>
</feature>
<gene>
    <name evidence="2" type="ORF">C5C04_07815</name>
</gene>